<dbReference type="EMBL" id="JBBJBU010000012">
    <property type="protein sequence ID" value="KAK7203376.1"/>
    <property type="molecule type" value="Genomic_DNA"/>
</dbReference>
<comment type="similarity">
    <text evidence="2">Belongs to the ABC transporter superfamily. ABCC family. Conjugate transporter (TC 3.A.1.208) subfamily.</text>
</comment>
<keyword evidence="4 11" id="KW-0812">Transmembrane</keyword>
<keyword evidence="5" id="KW-0547">Nucleotide-binding</keyword>
<keyword evidence="8 11" id="KW-0472">Membrane</keyword>
<feature type="compositionally biased region" description="Acidic residues" evidence="10">
    <location>
        <begin position="789"/>
        <end position="798"/>
    </location>
</feature>
<evidence type="ECO:0000256" key="5">
    <source>
        <dbReference type="ARBA" id="ARBA00022741"/>
    </source>
</evidence>
<dbReference type="InterPro" id="IPR036640">
    <property type="entry name" value="ABC1_TM_sf"/>
</dbReference>
<dbReference type="SMART" id="SM00382">
    <property type="entry name" value="AAA"/>
    <property type="match status" value="2"/>
</dbReference>
<dbReference type="PROSITE" id="PS50893">
    <property type="entry name" value="ABC_TRANSPORTER_2"/>
    <property type="match status" value="2"/>
</dbReference>
<evidence type="ECO:0000313" key="14">
    <source>
        <dbReference type="EMBL" id="KAK7203376.1"/>
    </source>
</evidence>
<dbReference type="Pfam" id="PF00005">
    <property type="entry name" value="ABC_tran"/>
    <property type="match status" value="2"/>
</dbReference>
<feature type="compositionally biased region" description="Basic and acidic residues" evidence="10">
    <location>
        <begin position="1"/>
        <end position="11"/>
    </location>
</feature>
<keyword evidence="15" id="KW-1185">Reference proteome</keyword>
<dbReference type="PROSITE" id="PS00211">
    <property type="entry name" value="ABC_TRANSPORTER_1"/>
    <property type="match status" value="2"/>
</dbReference>
<reference evidence="14 15" key="1">
    <citation type="submission" date="2024-03" db="EMBL/GenBank/DDBJ databases">
        <title>Genome-scale model development and genomic sequencing of the oleaginous clade Lipomyces.</title>
        <authorList>
            <consortium name="Lawrence Berkeley National Laboratory"/>
            <person name="Czajka J.J."/>
            <person name="Han Y."/>
            <person name="Kim J."/>
            <person name="Mondo S.J."/>
            <person name="Hofstad B.A."/>
            <person name="Robles A."/>
            <person name="Haridas S."/>
            <person name="Riley R."/>
            <person name="LaButti K."/>
            <person name="Pangilinan J."/>
            <person name="Andreopoulos W."/>
            <person name="Lipzen A."/>
            <person name="Yan J."/>
            <person name="Wang M."/>
            <person name="Ng V."/>
            <person name="Grigoriev I.V."/>
            <person name="Spatafora J.W."/>
            <person name="Magnuson J.K."/>
            <person name="Baker S.E."/>
            <person name="Pomraning K.R."/>
        </authorList>
    </citation>
    <scope>NUCLEOTIDE SEQUENCE [LARGE SCALE GENOMIC DNA]</scope>
    <source>
        <strain evidence="14 15">Phaff 52-87</strain>
    </source>
</reference>
<evidence type="ECO:0000256" key="2">
    <source>
        <dbReference type="ARBA" id="ARBA00009726"/>
    </source>
</evidence>
<dbReference type="InterPro" id="IPR003593">
    <property type="entry name" value="AAA+_ATPase"/>
</dbReference>
<evidence type="ECO:0000256" key="4">
    <source>
        <dbReference type="ARBA" id="ARBA00022692"/>
    </source>
</evidence>
<dbReference type="InterPro" id="IPR003439">
    <property type="entry name" value="ABC_transporter-like_ATP-bd"/>
</dbReference>
<evidence type="ECO:0000256" key="1">
    <source>
        <dbReference type="ARBA" id="ARBA00004141"/>
    </source>
</evidence>
<evidence type="ECO:0000256" key="7">
    <source>
        <dbReference type="ARBA" id="ARBA00022989"/>
    </source>
</evidence>
<dbReference type="PROSITE" id="PS50929">
    <property type="entry name" value="ABC_TM1F"/>
    <property type="match status" value="2"/>
</dbReference>
<dbReference type="Gene3D" id="3.40.50.300">
    <property type="entry name" value="P-loop containing nucleotide triphosphate hydrolases"/>
    <property type="match status" value="2"/>
</dbReference>
<dbReference type="CDD" id="cd18597">
    <property type="entry name" value="ABC_6TM_YOR1_D1_like"/>
    <property type="match status" value="1"/>
</dbReference>
<feature type="region of interest" description="Disordered" evidence="10">
    <location>
        <begin position="784"/>
        <end position="833"/>
    </location>
</feature>
<accession>A0ABR1F0K3</accession>
<keyword evidence="3" id="KW-0813">Transport</keyword>
<feature type="domain" description="ABC transmembrane type-1" evidence="13">
    <location>
        <begin position="159"/>
        <end position="441"/>
    </location>
</feature>
<keyword evidence="6" id="KW-0067">ATP-binding</keyword>
<evidence type="ECO:0000256" key="10">
    <source>
        <dbReference type="SAM" id="MobiDB-lite"/>
    </source>
</evidence>
<dbReference type="SUPFAM" id="SSF52540">
    <property type="entry name" value="P-loop containing nucleoside triphosphate hydrolases"/>
    <property type="match status" value="2"/>
</dbReference>
<feature type="coiled-coil region" evidence="9">
    <location>
        <begin position="511"/>
        <end position="538"/>
    </location>
</feature>
<dbReference type="InterPro" id="IPR011527">
    <property type="entry name" value="ABC1_TM_dom"/>
</dbReference>
<dbReference type="SUPFAM" id="SSF90123">
    <property type="entry name" value="ABC transporter transmembrane region"/>
    <property type="match status" value="2"/>
</dbReference>
<feature type="compositionally biased region" description="Basic and acidic residues" evidence="10">
    <location>
        <begin position="803"/>
        <end position="815"/>
    </location>
</feature>
<feature type="transmembrane region" description="Helical" evidence="11">
    <location>
        <begin position="1002"/>
        <end position="1019"/>
    </location>
</feature>
<dbReference type="CDD" id="cd03244">
    <property type="entry name" value="ABCC_MRP_domain2"/>
    <property type="match status" value="1"/>
</dbReference>
<feature type="domain" description="ABC transporter" evidence="12">
    <location>
        <begin position="557"/>
        <end position="782"/>
    </location>
</feature>
<organism evidence="14 15">
    <name type="scientific">Myxozyma melibiosi</name>
    <dbReference type="NCBI Taxonomy" id="54550"/>
    <lineage>
        <taxon>Eukaryota</taxon>
        <taxon>Fungi</taxon>
        <taxon>Dikarya</taxon>
        <taxon>Ascomycota</taxon>
        <taxon>Saccharomycotina</taxon>
        <taxon>Lipomycetes</taxon>
        <taxon>Lipomycetales</taxon>
        <taxon>Lipomycetaceae</taxon>
        <taxon>Myxozyma</taxon>
    </lineage>
</organism>
<feature type="transmembrane region" description="Helical" evidence="11">
    <location>
        <begin position="978"/>
        <end position="996"/>
    </location>
</feature>
<dbReference type="Pfam" id="PF00664">
    <property type="entry name" value="ABC_membrane"/>
    <property type="match status" value="2"/>
</dbReference>
<dbReference type="InterPro" id="IPR027417">
    <property type="entry name" value="P-loop_NTPase"/>
</dbReference>
<feature type="transmembrane region" description="Helical" evidence="11">
    <location>
        <begin position="284"/>
        <end position="316"/>
    </location>
</feature>
<dbReference type="RefSeq" id="XP_064766409.1">
    <property type="nucleotide sequence ID" value="XM_064915403.1"/>
</dbReference>
<protein>
    <submittedName>
        <fullName evidence="14">ABC multidrug transporter</fullName>
    </submittedName>
</protein>
<dbReference type="CDD" id="cd18606">
    <property type="entry name" value="ABC_6TM_YOR1_D2_like"/>
    <property type="match status" value="1"/>
</dbReference>
<dbReference type="InterPro" id="IPR050173">
    <property type="entry name" value="ABC_transporter_C-like"/>
</dbReference>
<dbReference type="Proteomes" id="UP001498771">
    <property type="component" value="Unassembled WGS sequence"/>
</dbReference>
<feature type="transmembrane region" description="Helical" evidence="11">
    <location>
        <begin position="195"/>
        <end position="212"/>
    </location>
</feature>
<evidence type="ECO:0000256" key="3">
    <source>
        <dbReference type="ARBA" id="ARBA00022448"/>
    </source>
</evidence>
<feature type="region of interest" description="Disordered" evidence="10">
    <location>
        <begin position="1304"/>
        <end position="1333"/>
    </location>
</feature>
<evidence type="ECO:0000313" key="15">
    <source>
        <dbReference type="Proteomes" id="UP001498771"/>
    </source>
</evidence>
<dbReference type="InterPro" id="IPR017871">
    <property type="entry name" value="ABC_transporter-like_CS"/>
</dbReference>
<feature type="transmembrane region" description="Helical" evidence="11">
    <location>
        <begin position="1085"/>
        <end position="1105"/>
    </location>
</feature>
<comment type="subcellular location">
    <subcellularLocation>
        <location evidence="1">Membrane</location>
        <topology evidence="1">Multi-pass membrane protein</topology>
    </subcellularLocation>
</comment>
<feature type="region of interest" description="Disordered" evidence="10">
    <location>
        <begin position="1"/>
        <end position="41"/>
    </location>
</feature>
<evidence type="ECO:0000256" key="6">
    <source>
        <dbReference type="ARBA" id="ARBA00022840"/>
    </source>
</evidence>
<dbReference type="PANTHER" id="PTHR24223">
    <property type="entry name" value="ATP-BINDING CASSETTE SUB-FAMILY C"/>
    <property type="match status" value="1"/>
</dbReference>
<feature type="compositionally biased region" description="Polar residues" evidence="10">
    <location>
        <begin position="20"/>
        <end position="32"/>
    </location>
</feature>
<name>A0ABR1F0K3_9ASCO</name>
<dbReference type="CDD" id="cd03250">
    <property type="entry name" value="ABCC_MRP_domain1"/>
    <property type="match status" value="1"/>
</dbReference>
<feature type="domain" description="ABC transmembrane type-1" evidence="13">
    <location>
        <begin position="866"/>
        <end position="1140"/>
    </location>
</feature>
<keyword evidence="9" id="KW-0175">Coiled coil</keyword>
<feature type="transmembrane region" description="Helical" evidence="11">
    <location>
        <begin position="857"/>
        <end position="879"/>
    </location>
</feature>
<feature type="transmembrane region" description="Helical" evidence="11">
    <location>
        <begin position="425"/>
        <end position="446"/>
    </location>
</feature>
<dbReference type="PANTHER" id="PTHR24223:SF456">
    <property type="entry name" value="MULTIDRUG RESISTANCE-ASSOCIATED PROTEIN LETHAL(2)03659"/>
    <property type="match status" value="1"/>
</dbReference>
<keyword evidence="7 11" id="KW-1133">Transmembrane helix</keyword>
<evidence type="ECO:0000256" key="8">
    <source>
        <dbReference type="ARBA" id="ARBA00023136"/>
    </source>
</evidence>
<evidence type="ECO:0000256" key="11">
    <source>
        <dbReference type="SAM" id="Phobius"/>
    </source>
</evidence>
<sequence>MDTRKESDEKSVVITEAVRASSSASRTDQDSASVVKLQEQEQPQRTAVGNALSYLNPFAVRYIPPIPDRPGVTPEATANRLSKIYFVWMNKLMKTGYARPLVENDIPLVEDRKRSSPMTDRFQANFDARVAKGQRKNVLLTALLDTFPFEVWYSMTARIIVDIIWMTAPQLSRRIIYQVSDAYKAKLNGTQQPPVGHGVGMVIGLALLLLVSCVFQQQFFYYAGLAGSQSRTVLINALYRKSLKLSNRSRIEYTNGRITNLMSTDTYRVEFCCMFVEHLLDAPIPLIICLILLLVNIGVSSLCGFALLVVASPALGNITRVIARRRLRSTVFTDQRIRLIQELLQNMRIIKFFAWENAYIKRLYSIRVKEIKLVRYVLVLRSAIFAISITLPVFASMISFVILSVTGHNLDPAKVFASLSLFNMLRIPLMVIPLGLTTGTDAYVALQRIEKMLMAGELESEVTSDKDLDCAISINNASFVWEAETEEEALAADAKKAADEKNARKKGFFSRRSKAAKAKEAEEEKENQLRRTISAETASLAGIEIDAEAEHEVSHELKPIDEVMDDSEDDEKTEFTGLHNLNLKVKPGELVVITGFIGSGKTSLLAALVGEMRQTGGSVKMGGTVAYCPQPWIQNSTLRENILFGRDFDEEKYANVIKGCALEHDLAVLPAGDQTEIGERGINISGGQKSRITLARAAYYGAEIVLLDDVLSAVDPHVGRHLVEQCICGLLRDSTRLLATHQLHVLPHADRIIFMNGTGGFDVGTYDELLVACPKFAELIQYGSSKNSEEEEEEEEEAPPAAAEKKDADGEKIEEEKEDEVEQKKKGATLMNKEERQSENVSWTVYREYFKAAGGKYVGWAVAPMIVGVAILASGTQILTNLWLSYWTQDKFSLSKGQYIGLFVAFGVICAILYFLLGFSITYAGANASVSMNMTATEKVIQAPMAFFDTSPLGRIMNRFSNDVESMDNTLIDAYRQYLMTMSSICGILILIIAYFHYFAIALAPMIFLYIVATMYYRASAVDIKRMDSNARSAVFSHFSETLTGLTSVRAYNEQSRFSLKMEKALDEMNRFSYLLVGNQRWLSVRLESIAICLVFITGMLAVSAKFNVGAASLGLVLSYCMSLSMQMSMVIKQLADVENFMNAAERIYYYMTNLPSEAAYEIEEAKPRATWPEKGAIEMKEVVLQYRPGLPKVLRGLDLMIEGGQKIGICGRTGAGKSSIMVALYRLAELTGGQVLIDGVDISKIGLHDLRSKLAIIPQDPVLFRGTIRTNLDPFNIYSDAELWDALRRAGLLGDDAAGNLSAAHESENGNGAAAPSSPDAHVNSTKKDGDVASGAAGAGAAAAASPIGKFQLDSPVDDEGLNFSLGERQLLALARALVRNFQILVLDEATSSVDYQTDAKIQEIIVREFAHCTILCIAHRLKTIINYDRILVLDAGKVAEFGAPLELYEREESIFRGLCLKSKITTEDFGSGRR</sequence>
<feature type="domain" description="ABC transporter" evidence="12">
    <location>
        <begin position="1178"/>
        <end position="1462"/>
    </location>
</feature>
<dbReference type="Gene3D" id="1.20.1560.10">
    <property type="entry name" value="ABC transporter type 1, transmembrane domain"/>
    <property type="match status" value="2"/>
</dbReference>
<comment type="caution">
    <text evidence="14">The sequence shown here is derived from an EMBL/GenBank/DDBJ whole genome shotgun (WGS) entry which is preliminary data.</text>
</comment>
<dbReference type="GeneID" id="90040915"/>
<feature type="transmembrane region" description="Helical" evidence="11">
    <location>
        <begin position="378"/>
        <end position="405"/>
    </location>
</feature>
<evidence type="ECO:0000256" key="9">
    <source>
        <dbReference type="SAM" id="Coils"/>
    </source>
</evidence>
<evidence type="ECO:0000259" key="12">
    <source>
        <dbReference type="PROSITE" id="PS50893"/>
    </source>
</evidence>
<proteinExistence type="inferred from homology"/>
<feature type="transmembrane region" description="Helical" evidence="11">
    <location>
        <begin position="899"/>
        <end position="924"/>
    </location>
</feature>
<gene>
    <name evidence="14" type="ORF">BZA70DRAFT_78460</name>
</gene>
<evidence type="ECO:0000259" key="13">
    <source>
        <dbReference type="PROSITE" id="PS50929"/>
    </source>
</evidence>